<evidence type="ECO:0000313" key="3">
    <source>
        <dbReference type="EMBL" id="WOL04870.1"/>
    </source>
</evidence>
<evidence type="ECO:0000256" key="1">
    <source>
        <dbReference type="SAM" id="Phobius"/>
    </source>
</evidence>
<sequence length="190" mass="20823">MSSSSSSGSGARMLPLKSALAVAAMAVATTAVLLHSRPSIRRLFAEETPRVYTSILSWMTPPYLYFVLNAIIICIAASSRFHKQHAHSTDPSGLSPLVEVDVRQPEYASPVLDLQVDDMAIKARAAGEEEVEEEFLTPRSSWSLESPTEYLVDMEKRISSGRLSHRKSLNAGHEGIIAAFNLCVPFMFVV</sequence>
<reference evidence="3 4" key="1">
    <citation type="submission" date="2023-10" db="EMBL/GenBank/DDBJ databases">
        <title>Chromosome-scale genome assembly provides insights into flower coloration mechanisms of Canna indica.</title>
        <authorList>
            <person name="Li C."/>
        </authorList>
    </citation>
    <scope>NUCLEOTIDE SEQUENCE [LARGE SCALE GENOMIC DNA]</scope>
    <source>
        <tissue evidence="3">Flower</tissue>
    </source>
</reference>
<organism evidence="3 4">
    <name type="scientific">Canna indica</name>
    <name type="common">Indian-shot</name>
    <dbReference type="NCBI Taxonomy" id="4628"/>
    <lineage>
        <taxon>Eukaryota</taxon>
        <taxon>Viridiplantae</taxon>
        <taxon>Streptophyta</taxon>
        <taxon>Embryophyta</taxon>
        <taxon>Tracheophyta</taxon>
        <taxon>Spermatophyta</taxon>
        <taxon>Magnoliopsida</taxon>
        <taxon>Liliopsida</taxon>
        <taxon>Zingiberales</taxon>
        <taxon>Cannaceae</taxon>
        <taxon>Canna</taxon>
    </lineage>
</organism>
<evidence type="ECO:0000259" key="2">
    <source>
        <dbReference type="Pfam" id="PF14364"/>
    </source>
</evidence>
<accession>A0AAQ3KAE1</accession>
<feature type="domain" description="DUF4408" evidence="2">
    <location>
        <begin position="49"/>
        <end position="81"/>
    </location>
</feature>
<dbReference type="Pfam" id="PF14364">
    <property type="entry name" value="DUF4408"/>
    <property type="match status" value="1"/>
</dbReference>
<keyword evidence="4" id="KW-1185">Reference proteome</keyword>
<keyword evidence="1" id="KW-0472">Membrane</keyword>
<keyword evidence="1" id="KW-1133">Transmembrane helix</keyword>
<protein>
    <recommendedName>
        <fullName evidence="2">DUF4408 domain-containing protein</fullName>
    </recommendedName>
</protein>
<dbReference type="InterPro" id="IPR025520">
    <property type="entry name" value="DUF4408"/>
</dbReference>
<gene>
    <name evidence="3" type="ORF">Cni_G13592</name>
</gene>
<feature type="transmembrane region" description="Helical" evidence="1">
    <location>
        <begin position="55"/>
        <end position="77"/>
    </location>
</feature>
<keyword evidence="1" id="KW-0812">Transmembrane</keyword>
<evidence type="ECO:0000313" key="4">
    <source>
        <dbReference type="Proteomes" id="UP001327560"/>
    </source>
</evidence>
<dbReference type="Proteomes" id="UP001327560">
    <property type="component" value="Chromosome 4"/>
</dbReference>
<dbReference type="EMBL" id="CP136893">
    <property type="protein sequence ID" value="WOL04870.1"/>
    <property type="molecule type" value="Genomic_DNA"/>
</dbReference>
<proteinExistence type="predicted"/>
<dbReference type="AlphaFoldDB" id="A0AAQ3KAE1"/>
<name>A0AAQ3KAE1_9LILI</name>